<organism evidence="10 11">
    <name type="scientific">Gynuella sunshinyii YC6258</name>
    <dbReference type="NCBI Taxonomy" id="1445510"/>
    <lineage>
        <taxon>Bacteria</taxon>
        <taxon>Pseudomonadati</taxon>
        <taxon>Pseudomonadota</taxon>
        <taxon>Gammaproteobacteria</taxon>
        <taxon>Oceanospirillales</taxon>
        <taxon>Saccharospirillaceae</taxon>
        <taxon>Gynuella</taxon>
    </lineage>
</organism>
<dbReference type="PATRIC" id="fig|1445510.3.peg.4323"/>
<comment type="subcellular location">
    <subcellularLocation>
        <location evidence="1">Cell membrane</location>
        <topology evidence="1">Multi-pass membrane protein</topology>
    </subcellularLocation>
</comment>
<dbReference type="KEGG" id="gsn:YC6258_04358"/>
<evidence type="ECO:0000256" key="2">
    <source>
        <dbReference type="ARBA" id="ARBA00007362"/>
    </source>
</evidence>
<dbReference type="Proteomes" id="UP000032266">
    <property type="component" value="Chromosome"/>
</dbReference>
<keyword evidence="4" id="KW-1003">Cell membrane</keyword>
<dbReference type="RefSeq" id="WP_245626963.1">
    <property type="nucleotide sequence ID" value="NZ_CP007142.1"/>
</dbReference>
<keyword evidence="3" id="KW-0813">Transport</keyword>
<keyword evidence="7 8" id="KW-0472">Membrane</keyword>
<evidence type="ECO:0000313" key="10">
    <source>
        <dbReference type="EMBL" id="AJQ96390.1"/>
    </source>
</evidence>
<feature type="transmembrane region" description="Helical" evidence="8">
    <location>
        <begin position="150"/>
        <end position="165"/>
    </location>
</feature>
<evidence type="ECO:0000259" key="9">
    <source>
        <dbReference type="Pfam" id="PF00892"/>
    </source>
</evidence>
<dbReference type="PANTHER" id="PTHR22911">
    <property type="entry name" value="ACYL-MALONYL CONDENSING ENZYME-RELATED"/>
    <property type="match status" value="1"/>
</dbReference>
<comment type="similarity">
    <text evidence="2">Belongs to the EamA transporter family.</text>
</comment>
<dbReference type="PANTHER" id="PTHR22911:SF137">
    <property type="entry name" value="SOLUTE CARRIER FAMILY 35 MEMBER G2-RELATED"/>
    <property type="match status" value="1"/>
</dbReference>
<feature type="transmembrane region" description="Helical" evidence="8">
    <location>
        <begin position="126"/>
        <end position="144"/>
    </location>
</feature>
<feature type="domain" description="EamA" evidence="9">
    <location>
        <begin position="153"/>
        <end position="282"/>
    </location>
</feature>
<feature type="transmembrane region" description="Helical" evidence="8">
    <location>
        <begin position="210"/>
        <end position="230"/>
    </location>
</feature>
<evidence type="ECO:0000313" key="11">
    <source>
        <dbReference type="Proteomes" id="UP000032266"/>
    </source>
</evidence>
<feature type="transmembrane region" description="Helical" evidence="8">
    <location>
        <begin position="242"/>
        <end position="263"/>
    </location>
</feature>
<evidence type="ECO:0000256" key="8">
    <source>
        <dbReference type="SAM" id="Phobius"/>
    </source>
</evidence>
<feature type="transmembrane region" description="Helical" evidence="8">
    <location>
        <begin position="102"/>
        <end position="119"/>
    </location>
</feature>
<evidence type="ECO:0000256" key="1">
    <source>
        <dbReference type="ARBA" id="ARBA00004651"/>
    </source>
</evidence>
<dbReference type="STRING" id="1445510.YC6258_04358"/>
<proteinExistence type="inferred from homology"/>
<sequence>MSTQKSGVLFALSAYGIWGFLVIYFKVLKHVPAQEILIHRIFWSIIFTGLLLVAFKNLNGLRTILHTPQKLMTLLLSSALIATNWLIFIWAIQHDRMLDASLGYYINPLVNILLGLVFLQEKLRRLQWFAVALAFSGVAIQLIAFGKLPWISLALAMSFGVYGLIRKQVQIDAQTGLFVETLILLLPAIIYVFWNDHNETFNMLNNSWQLNIWLILAGPFTSIPLILFAAGAKRLNYSTMGFFQYIAPSVMFLLAVFVFGEVFTLSKGVTFGFIWTALFIFSYDGIHQHRQQRRKLAPV</sequence>
<feature type="transmembrane region" description="Helical" evidence="8">
    <location>
        <begin position="71"/>
        <end position="90"/>
    </location>
</feature>
<dbReference type="InterPro" id="IPR037185">
    <property type="entry name" value="EmrE-like"/>
</dbReference>
<feature type="domain" description="EamA" evidence="9">
    <location>
        <begin position="6"/>
        <end position="140"/>
    </location>
</feature>
<keyword evidence="11" id="KW-1185">Reference proteome</keyword>
<dbReference type="InterPro" id="IPR004626">
    <property type="entry name" value="RarD"/>
</dbReference>
<dbReference type="NCBIfam" id="TIGR00688">
    <property type="entry name" value="rarD"/>
    <property type="match status" value="1"/>
</dbReference>
<dbReference type="HOGENOM" id="CLU_054508_1_0_6"/>
<name>A0A0C5VAM9_9GAMM</name>
<evidence type="ECO:0000256" key="6">
    <source>
        <dbReference type="ARBA" id="ARBA00022989"/>
    </source>
</evidence>
<keyword evidence="5 8" id="KW-0812">Transmembrane</keyword>
<reference evidence="10 11" key="1">
    <citation type="submission" date="2014-01" db="EMBL/GenBank/DDBJ databases">
        <title>Full genme sequencing of cellulolytic bacterium Gynuella sunshinyii YC6258T gen. nov., sp. nov.</title>
        <authorList>
            <person name="Khan H."/>
            <person name="Chung E.J."/>
            <person name="Chung Y.R."/>
        </authorList>
    </citation>
    <scope>NUCLEOTIDE SEQUENCE [LARGE SCALE GENOMIC DNA]</scope>
    <source>
        <strain evidence="10 11">YC6258</strain>
    </source>
</reference>
<evidence type="ECO:0000256" key="3">
    <source>
        <dbReference type="ARBA" id="ARBA00022448"/>
    </source>
</evidence>
<gene>
    <name evidence="10" type="ORF">YC6258_04358</name>
</gene>
<dbReference type="GO" id="GO:0005886">
    <property type="term" value="C:plasma membrane"/>
    <property type="evidence" value="ECO:0007669"/>
    <property type="project" value="UniProtKB-SubCell"/>
</dbReference>
<evidence type="ECO:0000256" key="4">
    <source>
        <dbReference type="ARBA" id="ARBA00022475"/>
    </source>
</evidence>
<dbReference type="Pfam" id="PF00892">
    <property type="entry name" value="EamA"/>
    <property type="match status" value="2"/>
</dbReference>
<evidence type="ECO:0000256" key="5">
    <source>
        <dbReference type="ARBA" id="ARBA00022692"/>
    </source>
</evidence>
<dbReference type="AlphaFoldDB" id="A0A0C5VAM9"/>
<keyword evidence="6 8" id="KW-1133">Transmembrane helix</keyword>
<feature type="transmembrane region" description="Helical" evidence="8">
    <location>
        <begin position="7"/>
        <end position="25"/>
    </location>
</feature>
<feature type="transmembrane region" description="Helical" evidence="8">
    <location>
        <begin position="37"/>
        <end position="59"/>
    </location>
</feature>
<dbReference type="EMBL" id="CP007142">
    <property type="protein sequence ID" value="AJQ96390.1"/>
    <property type="molecule type" value="Genomic_DNA"/>
</dbReference>
<accession>A0A0C5VAM9</accession>
<feature type="transmembrane region" description="Helical" evidence="8">
    <location>
        <begin position="177"/>
        <end position="194"/>
    </location>
</feature>
<dbReference type="InterPro" id="IPR000620">
    <property type="entry name" value="EamA_dom"/>
</dbReference>
<evidence type="ECO:0000256" key="7">
    <source>
        <dbReference type="ARBA" id="ARBA00023136"/>
    </source>
</evidence>
<dbReference type="SUPFAM" id="SSF103481">
    <property type="entry name" value="Multidrug resistance efflux transporter EmrE"/>
    <property type="match status" value="2"/>
</dbReference>
<protein>
    <submittedName>
        <fullName evidence="10">Putative permease</fullName>
    </submittedName>
</protein>
<feature type="transmembrane region" description="Helical" evidence="8">
    <location>
        <begin position="269"/>
        <end position="286"/>
    </location>
</feature>